<dbReference type="InterPro" id="IPR002524">
    <property type="entry name" value="Cation_efflux"/>
</dbReference>
<feature type="transmembrane region" description="Helical" evidence="9">
    <location>
        <begin position="921"/>
        <end position="939"/>
    </location>
</feature>
<feature type="transmembrane region" description="Helical" evidence="9">
    <location>
        <begin position="345"/>
        <end position="368"/>
    </location>
</feature>
<dbReference type="PANTHER" id="PTHR45820">
    <property type="entry name" value="FI23527P1"/>
    <property type="match status" value="1"/>
</dbReference>
<dbReference type="Pfam" id="PF16916">
    <property type="entry name" value="ZT_dimer"/>
    <property type="match status" value="1"/>
</dbReference>
<feature type="region of interest" description="Disordered" evidence="8">
    <location>
        <begin position="254"/>
        <end position="339"/>
    </location>
</feature>
<evidence type="ECO:0000256" key="1">
    <source>
        <dbReference type="ARBA" id="ARBA00004141"/>
    </source>
</evidence>
<evidence type="ECO:0000256" key="4">
    <source>
        <dbReference type="ARBA" id="ARBA00022692"/>
    </source>
</evidence>
<feature type="transmembrane region" description="Helical" evidence="9">
    <location>
        <begin position="111"/>
        <end position="131"/>
    </location>
</feature>
<feature type="transmembrane region" description="Helical" evidence="9">
    <location>
        <begin position="40"/>
        <end position="59"/>
    </location>
</feature>
<dbReference type="InterPro" id="IPR058533">
    <property type="entry name" value="Cation_efflux_TM"/>
</dbReference>
<evidence type="ECO:0000256" key="6">
    <source>
        <dbReference type="ARBA" id="ARBA00022989"/>
    </source>
</evidence>
<dbReference type="InterPro" id="IPR036837">
    <property type="entry name" value="Cation_efflux_CTD_sf"/>
</dbReference>
<feature type="compositionally biased region" description="Polar residues" evidence="8">
    <location>
        <begin position="741"/>
        <end position="757"/>
    </location>
</feature>
<dbReference type="GO" id="GO:0006882">
    <property type="term" value="P:intracellular zinc ion homeostasis"/>
    <property type="evidence" value="ECO:0007669"/>
    <property type="project" value="TreeGrafter"/>
</dbReference>
<proteinExistence type="inferred from homology"/>
<evidence type="ECO:0000256" key="3">
    <source>
        <dbReference type="ARBA" id="ARBA00022448"/>
    </source>
</evidence>
<feature type="compositionally biased region" description="Basic and acidic residues" evidence="8">
    <location>
        <begin position="139"/>
        <end position="159"/>
    </location>
</feature>
<feature type="transmembrane region" description="Helical" evidence="9">
    <location>
        <begin position="1302"/>
        <end position="1324"/>
    </location>
</feature>
<feature type="compositionally biased region" description="Polar residues" evidence="8">
    <location>
        <begin position="573"/>
        <end position="582"/>
    </location>
</feature>
<evidence type="ECO:0000256" key="8">
    <source>
        <dbReference type="SAM" id="MobiDB-lite"/>
    </source>
</evidence>
<reference evidence="12" key="1">
    <citation type="journal article" date="2023" name="Mol. Phylogenet. Evol.">
        <title>Genome-scale phylogeny and comparative genomics of the fungal order Sordariales.</title>
        <authorList>
            <person name="Hensen N."/>
            <person name="Bonometti L."/>
            <person name="Westerberg I."/>
            <person name="Brannstrom I.O."/>
            <person name="Guillou S."/>
            <person name="Cros-Aarteil S."/>
            <person name="Calhoun S."/>
            <person name="Haridas S."/>
            <person name="Kuo A."/>
            <person name="Mondo S."/>
            <person name="Pangilinan J."/>
            <person name="Riley R."/>
            <person name="LaButti K."/>
            <person name="Andreopoulos B."/>
            <person name="Lipzen A."/>
            <person name="Chen C."/>
            <person name="Yan M."/>
            <person name="Daum C."/>
            <person name="Ng V."/>
            <person name="Clum A."/>
            <person name="Steindorff A."/>
            <person name="Ohm R.A."/>
            <person name="Martin F."/>
            <person name="Silar P."/>
            <person name="Natvig D.O."/>
            <person name="Lalanne C."/>
            <person name="Gautier V."/>
            <person name="Ament-Velasquez S.L."/>
            <person name="Kruys A."/>
            <person name="Hutchinson M.I."/>
            <person name="Powell A.J."/>
            <person name="Barry K."/>
            <person name="Miller A.N."/>
            <person name="Grigoriev I.V."/>
            <person name="Debuchy R."/>
            <person name="Gladieux P."/>
            <person name="Hiltunen Thoren M."/>
            <person name="Johannesson H."/>
        </authorList>
    </citation>
    <scope>NUCLEOTIDE SEQUENCE</scope>
    <source>
        <strain evidence="12">CBS 532.94</strain>
    </source>
</reference>
<protein>
    <submittedName>
        <fullName evidence="12">Uncharacterized protein</fullName>
    </submittedName>
</protein>
<dbReference type="EMBL" id="MU860052">
    <property type="protein sequence ID" value="KAK4239906.1"/>
    <property type="molecule type" value="Genomic_DNA"/>
</dbReference>
<evidence type="ECO:0000256" key="2">
    <source>
        <dbReference type="ARBA" id="ARBA00008873"/>
    </source>
</evidence>
<dbReference type="Proteomes" id="UP001303760">
    <property type="component" value="Unassembled WGS sequence"/>
</dbReference>
<dbReference type="Pfam" id="PF11374">
    <property type="entry name" value="DUF3176"/>
    <property type="match status" value="1"/>
</dbReference>
<feature type="region of interest" description="Disordered" evidence="8">
    <location>
        <begin position="687"/>
        <end position="716"/>
    </location>
</feature>
<feature type="region of interest" description="Disordered" evidence="8">
    <location>
        <begin position="137"/>
        <end position="163"/>
    </location>
</feature>
<evidence type="ECO:0000259" key="10">
    <source>
        <dbReference type="Pfam" id="PF01545"/>
    </source>
</evidence>
<feature type="transmembrane region" description="Helical" evidence="9">
    <location>
        <begin position="380"/>
        <end position="405"/>
    </location>
</feature>
<evidence type="ECO:0000313" key="12">
    <source>
        <dbReference type="EMBL" id="KAK4239906.1"/>
    </source>
</evidence>
<evidence type="ECO:0000256" key="7">
    <source>
        <dbReference type="ARBA" id="ARBA00023136"/>
    </source>
</evidence>
<dbReference type="InterPro" id="IPR027470">
    <property type="entry name" value="Cation_efflux_CTD"/>
</dbReference>
<keyword evidence="6 9" id="KW-1133">Transmembrane helix</keyword>
<keyword evidence="3" id="KW-0813">Transport</keyword>
<dbReference type="Gene3D" id="1.20.1510.10">
    <property type="entry name" value="Cation efflux protein transmembrane domain"/>
    <property type="match status" value="2"/>
</dbReference>
<evidence type="ECO:0000259" key="11">
    <source>
        <dbReference type="Pfam" id="PF16916"/>
    </source>
</evidence>
<feature type="transmembrane region" description="Helical" evidence="9">
    <location>
        <begin position="858"/>
        <end position="878"/>
    </location>
</feature>
<keyword evidence="13" id="KW-1185">Reference proteome</keyword>
<dbReference type="InterPro" id="IPR021514">
    <property type="entry name" value="DUF3176"/>
</dbReference>
<evidence type="ECO:0000256" key="5">
    <source>
        <dbReference type="ARBA" id="ARBA00022833"/>
    </source>
</evidence>
<gene>
    <name evidence="12" type="ORF">C8A03DRAFT_42531</name>
</gene>
<feature type="transmembrane region" description="Helical" evidence="9">
    <location>
        <begin position="79"/>
        <end position="99"/>
    </location>
</feature>
<feature type="compositionally biased region" description="Basic residues" evidence="8">
    <location>
        <begin position="309"/>
        <end position="335"/>
    </location>
</feature>
<dbReference type="GO" id="GO:0016020">
    <property type="term" value="C:membrane"/>
    <property type="evidence" value="ECO:0007669"/>
    <property type="project" value="UniProtKB-SubCell"/>
</dbReference>
<feature type="domain" description="Cation efflux protein transmembrane" evidence="10">
    <location>
        <begin position="10"/>
        <end position="138"/>
    </location>
</feature>
<feature type="compositionally biased region" description="Pro residues" evidence="8">
    <location>
        <begin position="703"/>
        <end position="712"/>
    </location>
</feature>
<feature type="domain" description="Cation efflux protein transmembrane" evidence="10">
    <location>
        <begin position="332"/>
        <end position="405"/>
    </location>
</feature>
<keyword evidence="7 9" id="KW-0472">Membrane</keyword>
<keyword evidence="5" id="KW-0862">Zinc</keyword>
<feature type="region of interest" description="Disordered" evidence="8">
    <location>
        <begin position="190"/>
        <end position="231"/>
    </location>
</feature>
<feature type="domain" description="Cation efflux protein cytoplasmic" evidence="11">
    <location>
        <begin position="409"/>
        <end position="487"/>
    </location>
</feature>
<accession>A0AAN7CE66</accession>
<dbReference type="SUPFAM" id="SSF161111">
    <property type="entry name" value="Cation efflux protein transmembrane domain-like"/>
    <property type="match status" value="1"/>
</dbReference>
<sequence>MGWSKSTRIKVMLVIDLMFFLLELGVGFAVHSLALMADAFHMLNDIISLVVGLWAVSVARKATTDKFSYGWLRAEILGAFFNAVFLIALCVSILLEALTRFIDPPEIGNPQLILIVGCLGLASNLVGFAVLGGHGHSHGPGEHGHGEDAHSHGSDRAAEEGAAGQFVDEDDAADERGRVADLLPEAAVARYRTSASQTRRSRLTYGDGESERVPPGRRERRTPGAGRHGRLTINSIDDLSIHPASFRQEIIAASRPQHDDESSTDSNAEDETVVIDDASPREHTPLLAKNGDSQTGQGGFGSHSPPLKKCARRGSGIHHSHNHNKPKKPGKKHGHSHGDMGMNAMVLHVLGDALGNVGVIVTALVIWLTDWPGRYYADPAVSLFITLIILRSAIPLTVAASKILLQATPEHIDLNDVREDIQALPGVISCHHVHIWQLSDTKVVASMHIQVAFPISEANGEKYMELSKMARKCLHAYGIHSATIQPEFCLDRAHTHVEEADAAASVGGSTAAQPPTYADANDTFRPVPTMIARRKPVPASADPGRVSPPELGYPLQPARTVSSRSQMPERMGTISSGGKFTVSPASSIHEEDGDEYGYGVPTAPSLPSPQHYRDAGQAQAQGSWGGGGIVDGQAGLWNGQHATAMDSNIRAEGPPLWQTVPDPNEIPYPVPPHWRGSRELQELYEARARAQESSRAPTRTPYGPAPELPPASVPASLSIPAPVHTARNEVTPVPSAPTPWHNPQQQQAQLPRSNAQGVGNGNAPFMHYEDLDYFIPGPDSEPKDESRIDDAVPRADTFPPVPEGMNRPKARRSWDRQRKRRRKKTGPGDGDGGKHRGRGGGEGCGAFFRYCMHWLPEILWCLLSVASLAVIVAVLKTYDGRGLTDWPLTVSLNTLVAFLVAICEVALAVPLAEGLSQLKALGMSAATTLLTGFLVSPLTQGAITYPTRTFEAVGGMAAVARSESYSHPTPYETLDTREKQAIQSGIYHAVDEEVPALQPLCSSGDCEWRNFSSLAVCGAVADISDRLTISNQTRATNLGVSLGVANDEPAREARLPNGLFLVGSTTTCNLNISWPHPSANTSGEAGVIDGQESFLPARTSLAFSDQDGRVSSAIANFFLVYTNQTAEVTSDSQQGVFRAAEVLLHFCVNTYTVSTSRGLSISRLVHSSTLAVQDEPSNGPIAVRDSSRSSRRVVLRAASDVGVYSVRRDDVKLLNNYLLSVFFGTYSSRYRKTIGGETATSEALGLSMFRSELDSEAMRTVVRNLTTNVATSLTNAQEIRAMSSTSETGTVLATESYVHIQWAWLSFLVIQVALSVSFLLGIMIQTAVWNVKILKGSSTAALLAISPDDRAYLEDQENIFLDGSRANNKGSQMTRKLQTITCRFKPGERGWTLGLVKGEDGRLRGG</sequence>
<dbReference type="PANTHER" id="PTHR45820:SF4">
    <property type="entry name" value="ZINC TRANSPORTER 63C, ISOFORM F"/>
    <property type="match status" value="1"/>
</dbReference>
<evidence type="ECO:0000256" key="9">
    <source>
        <dbReference type="SAM" id="Phobius"/>
    </source>
</evidence>
<comment type="caution">
    <text evidence="12">The sequence shown here is derived from an EMBL/GenBank/DDBJ whole genome shotgun (WGS) entry which is preliminary data.</text>
</comment>
<dbReference type="Pfam" id="PF01545">
    <property type="entry name" value="Cation_efflux"/>
    <property type="match status" value="2"/>
</dbReference>
<dbReference type="GO" id="GO:0005385">
    <property type="term" value="F:zinc ion transmembrane transporter activity"/>
    <property type="evidence" value="ECO:0007669"/>
    <property type="project" value="TreeGrafter"/>
</dbReference>
<dbReference type="InterPro" id="IPR027469">
    <property type="entry name" value="Cation_efflux_TMD_sf"/>
</dbReference>
<dbReference type="SUPFAM" id="SSF160240">
    <property type="entry name" value="Cation efflux protein cytoplasmic domain-like"/>
    <property type="match status" value="1"/>
</dbReference>
<name>A0AAN7CE66_9PEZI</name>
<feature type="region of interest" description="Disordered" evidence="8">
    <location>
        <begin position="728"/>
        <end position="762"/>
    </location>
</feature>
<dbReference type="FunFam" id="1.20.1510.10:FF:000021">
    <property type="entry name" value="Solute carrier family 30 (Zinc transporter), member 1"/>
    <property type="match status" value="1"/>
</dbReference>
<reference evidence="12" key="2">
    <citation type="submission" date="2023-05" db="EMBL/GenBank/DDBJ databases">
        <authorList>
            <consortium name="Lawrence Berkeley National Laboratory"/>
            <person name="Steindorff A."/>
            <person name="Hensen N."/>
            <person name="Bonometti L."/>
            <person name="Westerberg I."/>
            <person name="Brannstrom I.O."/>
            <person name="Guillou S."/>
            <person name="Cros-Aarteil S."/>
            <person name="Calhoun S."/>
            <person name="Haridas S."/>
            <person name="Kuo A."/>
            <person name="Mondo S."/>
            <person name="Pangilinan J."/>
            <person name="Riley R."/>
            <person name="Labutti K."/>
            <person name="Andreopoulos B."/>
            <person name="Lipzen A."/>
            <person name="Chen C."/>
            <person name="Yanf M."/>
            <person name="Daum C."/>
            <person name="Ng V."/>
            <person name="Clum A."/>
            <person name="Ohm R."/>
            <person name="Martin F."/>
            <person name="Silar P."/>
            <person name="Natvig D."/>
            <person name="Lalanne C."/>
            <person name="Gautier V."/>
            <person name="Ament-Velasquez S.L."/>
            <person name="Kruys A."/>
            <person name="Hutchinson M.I."/>
            <person name="Powell A.J."/>
            <person name="Barry K."/>
            <person name="Miller A.N."/>
            <person name="Grigoriev I.V."/>
            <person name="Debuchy R."/>
            <person name="Gladieux P."/>
            <person name="Thoren M.H."/>
            <person name="Johannesson H."/>
        </authorList>
    </citation>
    <scope>NUCLEOTIDE SEQUENCE</scope>
    <source>
        <strain evidence="12">CBS 532.94</strain>
    </source>
</reference>
<evidence type="ECO:0000313" key="13">
    <source>
        <dbReference type="Proteomes" id="UP001303760"/>
    </source>
</evidence>
<feature type="transmembrane region" description="Helical" evidence="9">
    <location>
        <begin position="12"/>
        <end position="34"/>
    </location>
</feature>
<feature type="region of interest" description="Disordered" evidence="8">
    <location>
        <begin position="536"/>
        <end position="582"/>
    </location>
</feature>
<dbReference type="NCBIfam" id="TIGR01297">
    <property type="entry name" value="CDF"/>
    <property type="match status" value="2"/>
</dbReference>
<dbReference type="FunFam" id="1.20.1510.10:FF:000024">
    <property type="entry name" value="Solute carrier family 30 (Zinc transporter), member 1"/>
    <property type="match status" value="1"/>
</dbReference>
<feature type="compositionally biased region" description="Basic and acidic residues" evidence="8">
    <location>
        <begin position="780"/>
        <end position="793"/>
    </location>
</feature>
<comment type="similarity">
    <text evidence="2">Belongs to the cation diffusion facilitator (CDF) transporter (TC 2.A.4) family. SLC30A subfamily.</text>
</comment>
<feature type="transmembrane region" description="Helical" evidence="9">
    <location>
        <begin position="890"/>
        <end position="909"/>
    </location>
</feature>
<organism evidence="12 13">
    <name type="scientific">Achaetomium macrosporum</name>
    <dbReference type="NCBI Taxonomy" id="79813"/>
    <lineage>
        <taxon>Eukaryota</taxon>
        <taxon>Fungi</taxon>
        <taxon>Dikarya</taxon>
        <taxon>Ascomycota</taxon>
        <taxon>Pezizomycotina</taxon>
        <taxon>Sordariomycetes</taxon>
        <taxon>Sordariomycetidae</taxon>
        <taxon>Sordariales</taxon>
        <taxon>Chaetomiaceae</taxon>
        <taxon>Achaetomium</taxon>
    </lineage>
</organism>
<keyword evidence="4 9" id="KW-0812">Transmembrane</keyword>
<feature type="region of interest" description="Disordered" evidence="8">
    <location>
        <begin position="775"/>
        <end position="838"/>
    </location>
</feature>
<comment type="subcellular location">
    <subcellularLocation>
        <location evidence="1">Membrane</location>
        <topology evidence="1">Multi-pass membrane protein</topology>
    </subcellularLocation>
</comment>